<feature type="compositionally biased region" description="Basic and acidic residues" evidence="1">
    <location>
        <begin position="20"/>
        <end position="42"/>
    </location>
</feature>
<protein>
    <submittedName>
        <fullName evidence="2">Late embryogenesis abundant protein ECP63</fullName>
    </submittedName>
</protein>
<keyword evidence="3" id="KW-1185">Reference proteome</keyword>
<organism evidence="2 3">
    <name type="scientific">Sesamum alatum</name>
    <dbReference type="NCBI Taxonomy" id="300844"/>
    <lineage>
        <taxon>Eukaryota</taxon>
        <taxon>Viridiplantae</taxon>
        <taxon>Streptophyta</taxon>
        <taxon>Embryophyta</taxon>
        <taxon>Tracheophyta</taxon>
        <taxon>Spermatophyta</taxon>
        <taxon>Magnoliopsida</taxon>
        <taxon>eudicotyledons</taxon>
        <taxon>Gunneridae</taxon>
        <taxon>Pentapetalae</taxon>
        <taxon>asterids</taxon>
        <taxon>lamiids</taxon>
        <taxon>Lamiales</taxon>
        <taxon>Pedaliaceae</taxon>
        <taxon>Sesamum</taxon>
    </lineage>
</organism>
<comment type="caution">
    <text evidence="2">The sequence shown here is derived from an EMBL/GenBank/DDBJ whole genome shotgun (WGS) entry which is preliminary data.</text>
</comment>
<evidence type="ECO:0000256" key="1">
    <source>
        <dbReference type="SAM" id="MobiDB-lite"/>
    </source>
</evidence>
<feature type="region of interest" description="Disordered" evidence="1">
    <location>
        <begin position="264"/>
        <end position="298"/>
    </location>
</feature>
<gene>
    <name evidence="2" type="ORF">Salat_2755000</name>
</gene>
<dbReference type="PANTHER" id="PTHR47877">
    <property type="entry name" value="LATE EMBRYOGENESIS ABUNDANT DOMAIN-CONTAINING PROTEIN / LEA DOMAIN-CONTAINING PROTEIN"/>
    <property type="match status" value="1"/>
</dbReference>
<evidence type="ECO:0000313" key="2">
    <source>
        <dbReference type="EMBL" id="KAK4413424.1"/>
    </source>
</evidence>
<dbReference type="GO" id="GO:0009631">
    <property type="term" value="P:cold acclimation"/>
    <property type="evidence" value="ECO:0007669"/>
    <property type="project" value="TreeGrafter"/>
</dbReference>
<reference evidence="2" key="2">
    <citation type="journal article" date="2024" name="Plant">
        <title>Genomic evolution and insights into agronomic trait innovations of Sesamum species.</title>
        <authorList>
            <person name="Miao H."/>
            <person name="Wang L."/>
            <person name="Qu L."/>
            <person name="Liu H."/>
            <person name="Sun Y."/>
            <person name="Le M."/>
            <person name="Wang Q."/>
            <person name="Wei S."/>
            <person name="Zheng Y."/>
            <person name="Lin W."/>
            <person name="Duan Y."/>
            <person name="Cao H."/>
            <person name="Xiong S."/>
            <person name="Wang X."/>
            <person name="Wei L."/>
            <person name="Li C."/>
            <person name="Ma Q."/>
            <person name="Ju M."/>
            <person name="Zhao R."/>
            <person name="Li G."/>
            <person name="Mu C."/>
            <person name="Tian Q."/>
            <person name="Mei H."/>
            <person name="Zhang T."/>
            <person name="Gao T."/>
            <person name="Zhang H."/>
        </authorList>
    </citation>
    <scope>NUCLEOTIDE SEQUENCE</scope>
    <source>
        <strain evidence="2">3651</strain>
    </source>
</reference>
<dbReference type="PANTHER" id="PTHR47877:SF3">
    <property type="entry name" value="LATE EMBRYOGENESIS ABUNDANT DOMAIN-CONTAINING PROTEIN _ LEA DOMAIN-CONTAINING PROTEIN"/>
    <property type="match status" value="1"/>
</dbReference>
<feature type="compositionally biased region" description="Basic and acidic residues" evidence="1">
    <location>
        <begin position="264"/>
        <end position="280"/>
    </location>
</feature>
<evidence type="ECO:0000313" key="3">
    <source>
        <dbReference type="Proteomes" id="UP001293254"/>
    </source>
</evidence>
<reference evidence="2" key="1">
    <citation type="submission" date="2020-06" db="EMBL/GenBank/DDBJ databases">
        <authorList>
            <person name="Li T."/>
            <person name="Hu X."/>
            <person name="Zhang T."/>
            <person name="Song X."/>
            <person name="Zhang H."/>
            <person name="Dai N."/>
            <person name="Sheng W."/>
            <person name="Hou X."/>
            <person name="Wei L."/>
        </authorList>
    </citation>
    <scope>NUCLEOTIDE SEQUENCE</scope>
    <source>
        <strain evidence="2">3651</strain>
        <tissue evidence="2">Leaf</tissue>
    </source>
</reference>
<name>A0AAE1XKK0_9LAMI</name>
<proteinExistence type="predicted"/>
<accession>A0AAE1XKK0</accession>
<dbReference type="EMBL" id="JACGWO010000012">
    <property type="protein sequence ID" value="KAK4413424.1"/>
    <property type="molecule type" value="Genomic_DNA"/>
</dbReference>
<dbReference type="Proteomes" id="UP001293254">
    <property type="component" value="Unassembled WGS sequence"/>
</dbReference>
<dbReference type="Gene3D" id="6.10.140.1430">
    <property type="match status" value="1"/>
</dbReference>
<dbReference type="GO" id="GO:0005829">
    <property type="term" value="C:cytosol"/>
    <property type="evidence" value="ECO:0007669"/>
    <property type="project" value="TreeGrafter"/>
</dbReference>
<dbReference type="AlphaFoldDB" id="A0AAE1XKK0"/>
<sequence>MTSRQEENAEAAARVAVDKLSDVNNERRHEQVTGLEYERRQDNYQQASETRGPSVLGGILKSVGDTYEQLKGTVTSKTHSTDYKAEEAKETTMQKAGEYASYASDKTGELKDYAVDQVKKSADTVTETAGEYKEYTAEKAKEESGAVASRVTELKESATAAARRARDYFTGTARELDQKALEGGDINEEKYGETEFKARQKMQEVKLNEEGVHDEAKQRAAADWDTAADRGIAAKRNIYGAVGSVKDAIKDKLTYPTDIVQEARASREYGGPKRGEKMVEDIGGPTGPAAMPSVRTSD</sequence>
<feature type="region of interest" description="Disordered" evidence="1">
    <location>
        <begin position="20"/>
        <end position="55"/>
    </location>
</feature>